<keyword evidence="4 5" id="KW-0472">Membrane</keyword>
<dbReference type="RefSeq" id="WP_341596210.1">
    <property type="nucleotide sequence ID" value="NZ_JBAKAZ010000003.1"/>
</dbReference>
<keyword evidence="3 5" id="KW-1133">Transmembrane helix</keyword>
<evidence type="ECO:0000256" key="3">
    <source>
        <dbReference type="ARBA" id="ARBA00022989"/>
    </source>
</evidence>
<keyword evidence="2 5" id="KW-0812">Transmembrane</keyword>
<reference evidence="6 7" key="1">
    <citation type="submission" date="2024-02" db="EMBL/GenBank/DDBJ databases">
        <title>Bacteria isolated from the canopy kelp, Nereocystis luetkeana.</title>
        <authorList>
            <person name="Pfister C.A."/>
            <person name="Younker I.T."/>
            <person name="Light S.H."/>
        </authorList>
    </citation>
    <scope>NUCLEOTIDE SEQUENCE [LARGE SCALE GENOMIC DNA]</scope>
    <source>
        <strain evidence="6 7">TI.1.05</strain>
    </source>
</reference>
<keyword evidence="7" id="KW-1185">Reference proteome</keyword>
<protein>
    <submittedName>
        <fullName evidence="6">Bile acid:sodium symporter family protein</fullName>
    </submittedName>
</protein>
<sequence>MFIGSIIQYTVMPILAIGVASLFDLSPGLTLGLVLVGTCPGGVSSNIMSYLAKGDVAFSVGMTTVSTVIAPLITPLWLNYLVGQSVEMDGWGMFRFMLLVTLLPVAIGSMLNILFHNKHWFKDVQAVMPGVAVLAFAAIVGGVAAVFGSQFLHSGLVVILAIAVHNFAGYILGFYSGVLFGMNKAKKRTISIEVGVQNAGLATGLSTKFFPANAQSAIAAAVACIWHSISGSVLANIFAWWDKRQEAKSPTAIDAQVIVDIDKPIKNS</sequence>
<comment type="subcellular location">
    <subcellularLocation>
        <location evidence="1">Membrane</location>
        <topology evidence="1">Multi-pass membrane protein</topology>
    </subcellularLocation>
</comment>
<feature type="transmembrane region" description="Helical" evidence="5">
    <location>
        <begin position="94"/>
        <end position="115"/>
    </location>
</feature>
<feature type="transmembrane region" description="Helical" evidence="5">
    <location>
        <begin position="56"/>
        <end position="82"/>
    </location>
</feature>
<accession>A0ABU9GLU5</accession>
<evidence type="ECO:0000256" key="4">
    <source>
        <dbReference type="ARBA" id="ARBA00023136"/>
    </source>
</evidence>
<name>A0ABU9GLU5_9GAMM</name>
<dbReference type="Pfam" id="PF01758">
    <property type="entry name" value="SBF"/>
    <property type="match status" value="1"/>
</dbReference>
<gene>
    <name evidence="6" type="ORF">V6256_01220</name>
</gene>
<dbReference type="InterPro" id="IPR038770">
    <property type="entry name" value="Na+/solute_symporter_sf"/>
</dbReference>
<feature type="transmembrane region" description="Helical" evidence="5">
    <location>
        <begin position="12"/>
        <end position="36"/>
    </location>
</feature>
<dbReference type="Proteomes" id="UP001369082">
    <property type="component" value="Unassembled WGS sequence"/>
</dbReference>
<feature type="transmembrane region" description="Helical" evidence="5">
    <location>
        <begin position="155"/>
        <end position="175"/>
    </location>
</feature>
<feature type="transmembrane region" description="Helical" evidence="5">
    <location>
        <begin position="127"/>
        <end position="148"/>
    </location>
</feature>
<organism evidence="6 7">
    <name type="scientific">Psychromonas aquatilis</name>
    <dbReference type="NCBI Taxonomy" id="2005072"/>
    <lineage>
        <taxon>Bacteria</taxon>
        <taxon>Pseudomonadati</taxon>
        <taxon>Pseudomonadota</taxon>
        <taxon>Gammaproteobacteria</taxon>
        <taxon>Alteromonadales</taxon>
        <taxon>Psychromonadaceae</taxon>
        <taxon>Psychromonas</taxon>
    </lineage>
</organism>
<feature type="transmembrane region" description="Helical" evidence="5">
    <location>
        <begin position="217"/>
        <end position="241"/>
    </location>
</feature>
<dbReference type="PANTHER" id="PTHR10361">
    <property type="entry name" value="SODIUM-BILE ACID COTRANSPORTER"/>
    <property type="match status" value="1"/>
</dbReference>
<dbReference type="Gene3D" id="1.20.1530.20">
    <property type="match status" value="1"/>
</dbReference>
<evidence type="ECO:0000256" key="1">
    <source>
        <dbReference type="ARBA" id="ARBA00004141"/>
    </source>
</evidence>
<evidence type="ECO:0000256" key="5">
    <source>
        <dbReference type="SAM" id="Phobius"/>
    </source>
</evidence>
<dbReference type="EMBL" id="JBAKAZ010000003">
    <property type="protein sequence ID" value="MEL0628214.1"/>
    <property type="molecule type" value="Genomic_DNA"/>
</dbReference>
<evidence type="ECO:0000256" key="2">
    <source>
        <dbReference type="ARBA" id="ARBA00022692"/>
    </source>
</evidence>
<evidence type="ECO:0000313" key="6">
    <source>
        <dbReference type="EMBL" id="MEL0628214.1"/>
    </source>
</evidence>
<comment type="caution">
    <text evidence="6">The sequence shown here is derived from an EMBL/GenBank/DDBJ whole genome shotgun (WGS) entry which is preliminary data.</text>
</comment>
<evidence type="ECO:0000313" key="7">
    <source>
        <dbReference type="Proteomes" id="UP001369082"/>
    </source>
</evidence>
<dbReference type="PANTHER" id="PTHR10361:SF28">
    <property type="entry name" value="P3 PROTEIN-RELATED"/>
    <property type="match status" value="1"/>
</dbReference>
<proteinExistence type="predicted"/>
<dbReference type="InterPro" id="IPR004710">
    <property type="entry name" value="Bilac:Na_transpt"/>
</dbReference>
<dbReference type="InterPro" id="IPR002657">
    <property type="entry name" value="BilAc:Na_symport/Acr3"/>
</dbReference>